<gene>
    <name evidence="1" type="ORF">AEK19_MT0861</name>
    <name evidence="2" type="ORF">AEK19_MT1848</name>
</gene>
<evidence type="ECO:0000313" key="1">
    <source>
        <dbReference type="EMBL" id="ART31094.1"/>
    </source>
</evidence>
<keyword evidence="2" id="KW-0496">Mitochondrion</keyword>
<sequence length="40" mass="4610">MFLEIDATLSTTDYEGSTHPNQFTPVFSGRRTQIFLCKQE</sequence>
<reference evidence="2" key="1">
    <citation type="submission" date="2017-03" db="EMBL/GenBank/DDBJ databases">
        <title>The mitochondrial genome of the carnivorous plant Utricularia reniformis (Lentibulariaceae): structure, comparative analysis and evolutionary landmarks.</title>
        <authorList>
            <person name="Silva S.R."/>
            <person name="Alvarenga D.O."/>
            <person name="Michael T.P."/>
            <person name="Miranda V.F.O."/>
            <person name="Varani A.M."/>
        </authorList>
    </citation>
    <scope>NUCLEOTIDE SEQUENCE</scope>
</reference>
<dbReference type="AlphaFoldDB" id="A0A1Y0B3Q9"/>
<protein>
    <submittedName>
        <fullName evidence="2">Uncharacterized protein</fullName>
    </submittedName>
</protein>
<name>A0A1Y0B3Q9_9LAMI</name>
<dbReference type="EMBL" id="KY774314">
    <property type="protein sequence ID" value="ART31094.1"/>
    <property type="molecule type" value="Genomic_DNA"/>
</dbReference>
<evidence type="ECO:0000313" key="2">
    <source>
        <dbReference type="EMBL" id="ART32017.1"/>
    </source>
</evidence>
<accession>A0A1Y0B3Q9</accession>
<geneLocation type="mitochondrion" evidence="2"/>
<organism evidence="2">
    <name type="scientific">Utricularia reniformis</name>
    <dbReference type="NCBI Taxonomy" id="192314"/>
    <lineage>
        <taxon>Eukaryota</taxon>
        <taxon>Viridiplantae</taxon>
        <taxon>Streptophyta</taxon>
        <taxon>Embryophyta</taxon>
        <taxon>Tracheophyta</taxon>
        <taxon>Spermatophyta</taxon>
        <taxon>Magnoliopsida</taxon>
        <taxon>eudicotyledons</taxon>
        <taxon>Gunneridae</taxon>
        <taxon>Pentapetalae</taxon>
        <taxon>asterids</taxon>
        <taxon>lamiids</taxon>
        <taxon>Lamiales</taxon>
        <taxon>Lentibulariaceae</taxon>
        <taxon>Utricularia</taxon>
    </lineage>
</organism>
<dbReference type="EMBL" id="KY774314">
    <property type="protein sequence ID" value="ART32017.1"/>
    <property type="molecule type" value="Genomic_DNA"/>
</dbReference>
<proteinExistence type="predicted"/>